<sequence length="120" mass="13533">MDLCFIVDVWHSDKSNFSIAGQFTTNDSIPIDNSILLDKNKRFSSLNLSPYLRVTSVILLHPFMLSEHNPLSCCMQKPSRLLNEFSSLPTGAVVRSSICAGFIMFTAPANPIFRAYHMYK</sequence>
<dbReference type="EnsemblMetazoa" id="GAUT003077-RA">
    <property type="protein sequence ID" value="GAUT003077-PA"/>
    <property type="gene ID" value="GAUT003077"/>
</dbReference>
<name>A0A1A9UFC7_GLOAU</name>
<organism evidence="1 2">
    <name type="scientific">Glossina austeni</name>
    <name type="common">Savannah tsetse fly</name>
    <dbReference type="NCBI Taxonomy" id="7395"/>
    <lineage>
        <taxon>Eukaryota</taxon>
        <taxon>Metazoa</taxon>
        <taxon>Ecdysozoa</taxon>
        <taxon>Arthropoda</taxon>
        <taxon>Hexapoda</taxon>
        <taxon>Insecta</taxon>
        <taxon>Pterygota</taxon>
        <taxon>Neoptera</taxon>
        <taxon>Endopterygota</taxon>
        <taxon>Diptera</taxon>
        <taxon>Brachycera</taxon>
        <taxon>Muscomorpha</taxon>
        <taxon>Hippoboscoidea</taxon>
        <taxon>Glossinidae</taxon>
        <taxon>Glossina</taxon>
    </lineage>
</organism>
<reference evidence="1" key="1">
    <citation type="submission" date="2020-05" db="UniProtKB">
        <authorList>
            <consortium name="EnsemblMetazoa"/>
        </authorList>
    </citation>
    <scope>IDENTIFICATION</scope>
    <source>
        <strain evidence="1">TTRI</strain>
    </source>
</reference>
<evidence type="ECO:0000313" key="2">
    <source>
        <dbReference type="Proteomes" id="UP000078200"/>
    </source>
</evidence>
<protein>
    <submittedName>
        <fullName evidence="1">Uncharacterized protein</fullName>
    </submittedName>
</protein>
<accession>A0A1A9UFC7</accession>
<dbReference type="Proteomes" id="UP000078200">
    <property type="component" value="Unassembled WGS sequence"/>
</dbReference>
<evidence type="ECO:0000313" key="1">
    <source>
        <dbReference type="EnsemblMetazoa" id="GAUT003077-PA"/>
    </source>
</evidence>
<dbReference type="VEuPathDB" id="VectorBase:GAUT003077"/>
<keyword evidence="2" id="KW-1185">Reference proteome</keyword>
<proteinExistence type="predicted"/>
<dbReference type="AlphaFoldDB" id="A0A1A9UFC7"/>